<dbReference type="Proteomes" id="UP001500888">
    <property type="component" value="Unassembled WGS sequence"/>
</dbReference>
<evidence type="ECO:0000313" key="3">
    <source>
        <dbReference type="EMBL" id="GAA3837641.1"/>
    </source>
</evidence>
<proteinExistence type="predicted"/>
<dbReference type="RefSeq" id="WP_344950486.1">
    <property type="nucleotide sequence ID" value="NZ_BAAAZR010000040.1"/>
</dbReference>
<protein>
    <recommendedName>
        <fullName evidence="5">WD40 repeat domain-containing protein</fullName>
    </recommendedName>
</protein>
<evidence type="ECO:0000256" key="1">
    <source>
        <dbReference type="SAM" id="MobiDB-lite"/>
    </source>
</evidence>
<evidence type="ECO:0000256" key="2">
    <source>
        <dbReference type="SAM" id="Phobius"/>
    </source>
</evidence>
<accession>A0ABP7J9U2</accession>
<name>A0ABP7J9U2_9ACTN</name>
<organism evidence="3 4">
    <name type="scientific">Sphaerisporangium flaviroseum</name>
    <dbReference type="NCBI Taxonomy" id="509199"/>
    <lineage>
        <taxon>Bacteria</taxon>
        <taxon>Bacillati</taxon>
        <taxon>Actinomycetota</taxon>
        <taxon>Actinomycetes</taxon>
        <taxon>Streptosporangiales</taxon>
        <taxon>Streptosporangiaceae</taxon>
        <taxon>Sphaerisporangium</taxon>
    </lineage>
</organism>
<comment type="caution">
    <text evidence="3">The sequence shown here is derived from an EMBL/GenBank/DDBJ whole genome shotgun (WGS) entry which is preliminary data.</text>
</comment>
<feature type="transmembrane region" description="Helical" evidence="2">
    <location>
        <begin position="39"/>
        <end position="57"/>
    </location>
</feature>
<keyword evidence="2" id="KW-0812">Transmembrane</keyword>
<keyword evidence="2" id="KW-0472">Membrane</keyword>
<evidence type="ECO:0000313" key="4">
    <source>
        <dbReference type="Proteomes" id="UP001500888"/>
    </source>
</evidence>
<feature type="region of interest" description="Disordered" evidence="1">
    <location>
        <begin position="67"/>
        <end position="102"/>
    </location>
</feature>
<dbReference type="Gene3D" id="2.130.10.10">
    <property type="entry name" value="YVTN repeat-like/Quinoprotein amine dehydrogenase"/>
    <property type="match status" value="1"/>
</dbReference>
<sequence>MKLETLLRETLRDWSTEAVVPHDLADRALRGRSRFRPNFIASAAVVTAAVVAASVLVPRVLPTIGQDDGPAAAVATGSPKSSSEATTRPVAAPTPVSPDALPRSLAIHADTEGSRPKKLIAAGRVVVSAYKVWEQEKIGDKSDRRHDTWFLYNSETGTYEQTGWGVLDVAPGMKLAAVLERDLPARRIGVLDMATREVVKWIDLDHPVADVAWSPDGTKVLATSYEKDPTIRTHLSADGNSWTQPDDGRTGFNVIDVTSGSASFHPVPRDAKRGPAWSGNPFRWFDDGTLIWEINGMRATANDPQKLFYDLEGRRHDAPEGLLETYTEAGTSPNGALYAGRPALPDRGGEAVRVDVDKLTRELAAAPKGPETAVTDVATGKVVGRQQMLQLRAWADDEHLIALQCVGKCEDEFDSYLVLVTVDGTKSVRLSGAMENFQHPGSWYPLLTRR</sequence>
<gene>
    <name evidence="3" type="ORF">GCM10022226_69710</name>
</gene>
<evidence type="ECO:0008006" key="5">
    <source>
        <dbReference type="Google" id="ProtNLM"/>
    </source>
</evidence>
<reference evidence="4" key="1">
    <citation type="journal article" date="2019" name="Int. J. Syst. Evol. Microbiol.">
        <title>The Global Catalogue of Microorganisms (GCM) 10K type strain sequencing project: providing services to taxonomists for standard genome sequencing and annotation.</title>
        <authorList>
            <consortium name="The Broad Institute Genomics Platform"/>
            <consortium name="The Broad Institute Genome Sequencing Center for Infectious Disease"/>
            <person name="Wu L."/>
            <person name="Ma J."/>
        </authorList>
    </citation>
    <scope>NUCLEOTIDE SEQUENCE [LARGE SCALE GENOMIC DNA]</scope>
    <source>
        <strain evidence="4">JCM 16908</strain>
    </source>
</reference>
<dbReference type="InterPro" id="IPR015943">
    <property type="entry name" value="WD40/YVTN_repeat-like_dom_sf"/>
</dbReference>
<dbReference type="EMBL" id="BAAAZR010000040">
    <property type="protein sequence ID" value="GAA3837641.1"/>
    <property type="molecule type" value="Genomic_DNA"/>
</dbReference>
<dbReference type="SUPFAM" id="SSF82171">
    <property type="entry name" value="DPP6 N-terminal domain-like"/>
    <property type="match status" value="1"/>
</dbReference>
<keyword evidence="4" id="KW-1185">Reference proteome</keyword>
<keyword evidence="2" id="KW-1133">Transmembrane helix</keyword>